<proteinExistence type="predicted"/>
<dbReference type="Proteomes" id="UP001397290">
    <property type="component" value="Unassembled WGS sequence"/>
</dbReference>
<feature type="compositionally biased region" description="Pro residues" evidence="1">
    <location>
        <begin position="138"/>
        <end position="152"/>
    </location>
</feature>
<feature type="compositionally biased region" description="Polar residues" evidence="1">
    <location>
        <begin position="185"/>
        <end position="204"/>
    </location>
</feature>
<keyword evidence="4" id="KW-1185">Reference proteome</keyword>
<sequence>MKATDAGILLLSNGVLIAGVLGEALPPESIPIQCATICGPMVELTSICSGGSSQDNSVPFLNSWRKRASEKQNTGADGKEKAKRQAKDRVDLGKRNFTVIVPAPTSFPSSLLVQQGTMDPPRQSKITHIRPTVIFPVQEPPPQPPPSPPPPSSSSSSSAPPPPVATPAPTQQHPSTSTPTESDVHQNSHSTTELVSGSVSPTTSRHPRSSVDATNDGDAGDEGDDDDGDDDGDDHTNSSGAKPDKNENGWMMRDGEEECVCENKSFNVARVAALCSSCIATASEQQNDMGVIMETCKFTPEQYSPEKDSIVNNIQVQAVPPKAVWGQNAGVVKAGAAMLMPTHGVQMAVGAALSFLHLWLL</sequence>
<dbReference type="AlphaFoldDB" id="A0AAW0S8I5"/>
<feature type="compositionally biased region" description="Basic and acidic residues" evidence="1">
    <location>
        <begin position="77"/>
        <end position="90"/>
    </location>
</feature>
<gene>
    <name evidence="3" type="ORF">G3M48_001698</name>
</gene>
<feature type="chain" id="PRO_5043710213" evidence="2">
    <location>
        <begin position="23"/>
        <end position="361"/>
    </location>
</feature>
<name>A0AAW0S8I5_9HYPO</name>
<accession>A0AAW0S8I5</accession>
<keyword evidence="2" id="KW-0732">Signal</keyword>
<feature type="compositionally biased region" description="Acidic residues" evidence="1">
    <location>
        <begin position="218"/>
        <end position="233"/>
    </location>
</feature>
<comment type="caution">
    <text evidence="3">The sequence shown here is derived from an EMBL/GenBank/DDBJ whole genome shotgun (WGS) entry which is preliminary data.</text>
</comment>
<evidence type="ECO:0000256" key="1">
    <source>
        <dbReference type="SAM" id="MobiDB-lite"/>
    </source>
</evidence>
<dbReference type="EMBL" id="JAAHCF010000015">
    <property type="protein sequence ID" value="KAK8150490.1"/>
    <property type="molecule type" value="Genomic_DNA"/>
</dbReference>
<feature type="region of interest" description="Disordered" evidence="1">
    <location>
        <begin position="68"/>
        <end position="90"/>
    </location>
</feature>
<protein>
    <submittedName>
        <fullName evidence="3">Uncharacterized protein</fullName>
    </submittedName>
</protein>
<organism evidence="3 4">
    <name type="scientific">Beauveria asiatica</name>
    <dbReference type="NCBI Taxonomy" id="1069075"/>
    <lineage>
        <taxon>Eukaryota</taxon>
        <taxon>Fungi</taxon>
        <taxon>Dikarya</taxon>
        <taxon>Ascomycota</taxon>
        <taxon>Pezizomycotina</taxon>
        <taxon>Sordariomycetes</taxon>
        <taxon>Hypocreomycetidae</taxon>
        <taxon>Hypocreales</taxon>
        <taxon>Cordycipitaceae</taxon>
        <taxon>Beauveria</taxon>
    </lineage>
</organism>
<feature type="compositionally biased region" description="Low complexity" evidence="1">
    <location>
        <begin position="167"/>
        <end position="180"/>
    </location>
</feature>
<feature type="signal peptide" evidence="2">
    <location>
        <begin position="1"/>
        <end position="22"/>
    </location>
</feature>
<evidence type="ECO:0000256" key="2">
    <source>
        <dbReference type="SAM" id="SignalP"/>
    </source>
</evidence>
<evidence type="ECO:0000313" key="3">
    <source>
        <dbReference type="EMBL" id="KAK8150490.1"/>
    </source>
</evidence>
<feature type="region of interest" description="Disordered" evidence="1">
    <location>
        <begin position="135"/>
        <end position="250"/>
    </location>
</feature>
<reference evidence="3 4" key="1">
    <citation type="submission" date="2020-02" db="EMBL/GenBank/DDBJ databases">
        <title>Comparative genomics of the hypocrealean fungal genus Beauvera.</title>
        <authorList>
            <person name="Showalter D.N."/>
            <person name="Bushley K.E."/>
            <person name="Rehner S.A."/>
        </authorList>
    </citation>
    <scope>NUCLEOTIDE SEQUENCE [LARGE SCALE GENOMIC DNA]</scope>
    <source>
        <strain evidence="3 4">ARSEF4384</strain>
    </source>
</reference>
<evidence type="ECO:0000313" key="4">
    <source>
        <dbReference type="Proteomes" id="UP001397290"/>
    </source>
</evidence>